<dbReference type="OMA" id="ETDNHNT"/>
<feature type="compositionally biased region" description="Basic and acidic residues" evidence="1">
    <location>
        <begin position="308"/>
        <end position="323"/>
    </location>
</feature>
<dbReference type="PANTHER" id="PTHR40132:SF1">
    <property type="entry name" value="PRE-MRNA-SPLICING FACTOR 38B"/>
    <property type="match status" value="1"/>
</dbReference>
<reference evidence="3" key="1">
    <citation type="journal article" date="2012" name="MBio">
        <title>Comparative genome analysis of Trichophyton rubrum and related dermatophytes reveals candidate genes involved in infection.</title>
        <authorList>
            <person name="Martinez D.A."/>
            <person name="Oliver B.G."/>
            <person name="Graeser Y."/>
            <person name="Goldberg J.M."/>
            <person name="Li W."/>
            <person name="Martinez-Rossi N.M."/>
            <person name="Monod M."/>
            <person name="Shelest E."/>
            <person name="Barton R.C."/>
            <person name="Birch E."/>
            <person name="Brakhage A.A."/>
            <person name="Chen Z."/>
            <person name="Gurr S.J."/>
            <person name="Heiman D."/>
            <person name="Heitman J."/>
            <person name="Kosti I."/>
            <person name="Rossi A."/>
            <person name="Saif S."/>
            <person name="Samalova M."/>
            <person name="Saunders C.W."/>
            <person name="Shea T."/>
            <person name="Summerbell R.C."/>
            <person name="Xu J."/>
            <person name="Young S."/>
            <person name="Zeng Q."/>
            <person name="Birren B.W."/>
            <person name="Cuomo C.A."/>
            <person name="White T.C."/>
        </authorList>
    </citation>
    <scope>NUCLEOTIDE SEQUENCE [LARGE SCALE GENOMIC DNA]</scope>
    <source>
        <strain evidence="3">ATCC MYA-4605 / CBS 113480</strain>
    </source>
</reference>
<dbReference type="HOGENOM" id="CLU_038073_1_0_1"/>
<proteinExistence type="predicted"/>
<dbReference type="EMBL" id="DS995708">
    <property type="protein sequence ID" value="EEQ35219.1"/>
    <property type="molecule type" value="Genomic_DNA"/>
</dbReference>
<dbReference type="OrthoDB" id="2431475at2759"/>
<organism evidence="2 3">
    <name type="scientific">Arthroderma otae (strain ATCC MYA-4605 / CBS 113480)</name>
    <name type="common">Microsporum canis</name>
    <dbReference type="NCBI Taxonomy" id="554155"/>
    <lineage>
        <taxon>Eukaryota</taxon>
        <taxon>Fungi</taxon>
        <taxon>Dikarya</taxon>
        <taxon>Ascomycota</taxon>
        <taxon>Pezizomycotina</taxon>
        <taxon>Eurotiomycetes</taxon>
        <taxon>Eurotiomycetidae</taxon>
        <taxon>Onygenales</taxon>
        <taxon>Arthrodermataceae</taxon>
        <taxon>Microsporum</taxon>
    </lineage>
</organism>
<evidence type="ECO:0000256" key="1">
    <source>
        <dbReference type="SAM" id="MobiDB-lite"/>
    </source>
</evidence>
<dbReference type="GeneID" id="9226220"/>
<dbReference type="Proteomes" id="UP000002035">
    <property type="component" value="Unassembled WGS sequence"/>
</dbReference>
<dbReference type="PANTHER" id="PTHR40132">
    <property type="entry name" value="PRE-MRNA-SPLICING FACTOR 38B"/>
    <property type="match status" value="1"/>
</dbReference>
<evidence type="ECO:0000313" key="2">
    <source>
        <dbReference type="EMBL" id="EEQ35219.1"/>
    </source>
</evidence>
<feature type="compositionally biased region" description="Polar residues" evidence="1">
    <location>
        <begin position="289"/>
        <end position="304"/>
    </location>
</feature>
<feature type="compositionally biased region" description="Basic and acidic residues" evidence="1">
    <location>
        <begin position="97"/>
        <end position="144"/>
    </location>
</feature>
<dbReference type="RefSeq" id="XP_002842955.1">
    <property type="nucleotide sequence ID" value="XM_002842909.1"/>
</dbReference>
<name>C5FZB6_ARTOC</name>
<gene>
    <name evidence="2" type="ORF">MCYG_08038</name>
</gene>
<protein>
    <submittedName>
        <fullName evidence="2">Pre-mRNA-splicing factor 38B</fullName>
    </submittedName>
</protein>
<feature type="compositionally biased region" description="Basic and acidic residues" evidence="1">
    <location>
        <begin position="60"/>
        <end position="90"/>
    </location>
</feature>
<evidence type="ECO:0000313" key="3">
    <source>
        <dbReference type="Proteomes" id="UP000002035"/>
    </source>
</evidence>
<keyword evidence="3" id="KW-1185">Reference proteome</keyword>
<dbReference type="STRING" id="554155.C5FZB6"/>
<feature type="compositionally biased region" description="Basic and acidic residues" evidence="1">
    <location>
        <begin position="160"/>
        <end position="187"/>
    </location>
</feature>
<dbReference type="eggNOG" id="ENOG502S07H">
    <property type="taxonomic scope" value="Eukaryota"/>
</dbReference>
<feature type="compositionally biased region" description="Basic and acidic residues" evidence="1">
    <location>
        <begin position="197"/>
        <end position="222"/>
    </location>
</feature>
<accession>C5FZB6</accession>
<sequence>MSEHKKDTTGNANWDDDDYVAQLLAKDARDCSLRYSALGVYGPSKRGAPKPNTRFLKHIIRETDSHNANLKRKEEEEAREKMRNLREGRDRHPRPPRSGERSEREHKRRRVESPDRREKKSEKPRGRDQGRSRQTRKTEDKYTYSDDDYNTQSRRRKRDHQGDRSDTEDVLRESDVGRHNRKEERDRRGRHRRKHECSKYGFEHAEKTDDKGASHHNTHTDMGRSPPPSPPAQTHAEESQSRPLPPGERENDSACSSDPLSDIIGPAPPPTTFTGSNQPVRSRGRGAHKTTNLSNIDAHFSSNYDPALDLHLEDDQDSKYDRPRHIRPVPGLLNPKETDKHVGDDWDMALEALRDRALWKRKGAESLRRAGFEDKVIEKWEASKPFAGLDSSDSRDIETVKWAKKGERREWDRGKAIDEDGHISVKAPW</sequence>
<dbReference type="AlphaFoldDB" id="C5FZB6"/>
<feature type="region of interest" description="Disordered" evidence="1">
    <location>
        <begin position="60"/>
        <end position="341"/>
    </location>
</feature>
<dbReference type="VEuPathDB" id="FungiDB:MCYG_08038"/>